<proteinExistence type="predicted"/>
<keyword evidence="1" id="KW-0808">Transferase</keyword>
<gene>
    <name evidence="1" type="ORF">G4W83_004340</name>
</gene>
<feature type="non-terminal residue" evidence="1">
    <location>
        <position position="1"/>
    </location>
</feature>
<reference evidence="1" key="1">
    <citation type="journal article" date="2018" name="Genome Biol.">
        <title>SKESA: strategic k-mer extension for scrupulous assemblies.</title>
        <authorList>
            <person name="Souvorov A."/>
            <person name="Agarwala R."/>
            <person name="Lipman D.J."/>
        </authorList>
    </citation>
    <scope>NUCLEOTIDE SEQUENCE</scope>
    <source>
        <strain evidence="1">M226</strain>
    </source>
</reference>
<organism evidence="1">
    <name type="scientific">Salmonella enterica subsp. enterica serovar Abortusovis</name>
    <dbReference type="NCBI Taxonomy" id="53961"/>
    <lineage>
        <taxon>Bacteria</taxon>
        <taxon>Pseudomonadati</taxon>
        <taxon>Pseudomonadota</taxon>
        <taxon>Gammaproteobacteria</taxon>
        <taxon>Enterobacterales</taxon>
        <taxon>Enterobacteriaceae</taxon>
        <taxon>Salmonella</taxon>
    </lineage>
</organism>
<accession>A0A738ASM9</accession>
<protein>
    <submittedName>
        <fullName evidence="1">GNAT family N-acetyltransferase</fullName>
    </submittedName>
</protein>
<comment type="caution">
    <text evidence="1">The sequence shown here is derived from an EMBL/GenBank/DDBJ whole genome shotgun (WGS) entry which is preliminary data.</text>
</comment>
<dbReference type="AlphaFoldDB" id="A0A738ASM9"/>
<sequence>PLNDQPLSLLLSFKTLYAALSASGRL</sequence>
<dbReference type="EMBL" id="DAATIK010000085">
    <property type="protein sequence ID" value="HAE8722027.1"/>
    <property type="molecule type" value="Genomic_DNA"/>
</dbReference>
<reference evidence="1" key="2">
    <citation type="submission" date="2018-07" db="EMBL/GenBank/DDBJ databases">
        <authorList>
            <consortium name="NCBI Pathogen Detection Project"/>
        </authorList>
    </citation>
    <scope>NUCLEOTIDE SEQUENCE</scope>
    <source>
        <strain evidence="1">M226</strain>
    </source>
</reference>
<dbReference type="GO" id="GO:0016740">
    <property type="term" value="F:transferase activity"/>
    <property type="evidence" value="ECO:0007669"/>
    <property type="project" value="UniProtKB-KW"/>
</dbReference>
<evidence type="ECO:0000313" key="1">
    <source>
        <dbReference type="EMBL" id="HAE8722027.1"/>
    </source>
</evidence>
<name>A0A738ASM9_SALET</name>